<dbReference type="SUPFAM" id="SSF53300">
    <property type="entry name" value="vWA-like"/>
    <property type="match status" value="1"/>
</dbReference>
<dbReference type="STRING" id="45235.A0A2K3QFG1"/>
<feature type="region of interest" description="Disordered" evidence="1">
    <location>
        <begin position="33"/>
        <end position="54"/>
    </location>
</feature>
<evidence type="ECO:0000313" key="4">
    <source>
        <dbReference type="EMBL" id="PNY26284.1"/>
    </source>
</evidence>
<gene>
    <name evidence="4" type="ORF">TCAP_03785</name>
</gene>
<dbReference type="Pfam" id="PF13768">
    <property type="entry name" value="VWA_3"/>
    <property type="match status" value="1"/>
</dbReference>
<dbReference type="OrthoDB" id="1729737at2759"/>
<dbReference type="InterPro" id="IPR002035">
    <property type="entry name" value="VWF_A"/>
</dbReference>
<feature type="domain" description="VWFA" evidence="2">
    <location>
        <begin position="374"/>
        <end position="547"/>
    </location>
</feature>
<organism evidence="4 5">
    <name type="scientific">Tolypocladium capitatum</name>
    <dbReference type="NCBI Taxonomy" id="45235"/>
    <lineage>
        <taxon>Eukaryota</taxon>
        <taxon>Fungi</taxon>
        <taxon>Dikarya</taxon>
        <taxon>Ascomycota</taxon>
        <taxon>Pezizomycotina</taxon>
        <taxon>Sordariomycetes</taxon>
        <taxon>Hypocreomycetidae</taxon>
        <taxon>Hypocreales</taxon>
        <taxon>Ophiocordycipitaceae</taxon>
        <taxon>Tolypocladium</taxon>
    </lineage>
</organism>
<feature type="compositionally biased region" description="Gly residues" evidence="1">
    <location>
        <begin position="749"/>
        <end position="761"/>
    </location>
</feature>
<proteinExistence type="predicted"/>
<protein>
    <submittedName>
        <fullName evidence="4">von Willebrand factor type A domain-containing protein</fullName>
    </submittedName>
</protein>
<accession>A0A2K3QFG1</accession>
<evidence type="ECO:0000256" key="1">
    <source>
        <dbReference type="SAM" id="MobiDB-lite"/>
    </source>
</evidence>
<dbReference type="PANTHER" id="PTHR45737:SF4">
    <property type="entry name" value="VON WILLEBRAND DOMAIN PROTEIN (AFU_ORTHOLOGUE AFUA_4G01160)"/>
    <property type="match status" value="1"/>
</dbReference>
<feature type="region of interest" description="Disordered" evidence="1">
    <location>
        <begin position="939"/>
        <end position="974"/>
    </location>
</feature>
<keyword evidence="5" id="KW-1185">Reference proteome</keyword>
<evidence type="ECO:0000259" key="2">
    <source>
        <dbReference type="PROSITE" id="PS50234"/>
    </source>
</evidence>
<name>A0A2K3QFG1_9HYPO</name>
<sequence>MAALAMFPGIRFDPREPVPPRFAHLARQLEPQGALDNDARLHHGGHGRRDMPWRDDGRAAPVNFAQLDPYPQRPFRADVAAEARRFEPGEPHLQQAFLAPLSSSVKVQIVHDTAKFTVVHLFWNQSNHVRQGTYQFPLPLDATVTEYNCRIGPNKIVRGKVKGKEDARREFDNAVRQGRTGGLVEQQTAEIFTINLANIPANTKMRAELSFMCLLKHRITNNREVFTLTVPTFIAPRYGDVPREVRMENDANHFLNLEVDVLTAEELIGVNSDTHNILFERNAGQRACQTWDDFIMRRDNEAASLRTATVQLEQGRTSLDKDMVISITTALSDNRETPQACFEVHPEFEHHKALMLTLPSDYLLAAENFAHDGEIIFVADRSGSMYDKMESLKSAMMFFINCMPENRPFNIWCFGSECTYMWPRSKFLNENTRQEAINYVRNEFAANMGGTDILPALRQIYESRGGYHSMDIIILTDGQVWEPQETIAYVGETRLVMEGLFRCFSLGIGHAVSHELVEGIARAGGGYAEVITDASGGGWEDRVVSVLKAAVTGHIRSVQIELQWHGEEGQEVVRPPEFKQSPSELSAISPFIRNRVFLLFDSGQQCPELEAVVLNIRRRDGTAMTKRVLPKRLLQPDATIHKLAVRALLGDLERGESWLQQQNRYGADDAPRVVQEAVDLGCKWSLVSKWTSLYAVEEETADAMPELHIEIQLPEINDGVENALLQPRGVPNQNAGLLLLGQGDDGDSGHGPDGGAGAAGRGDGDEGDGDADGRDDGGDGGDGGEGGDDDDGARSEGSCMGDSEAEFVEFAVLDPMNGLFLSSVGVAALANAPGFHVQSPDAPPAAAAAAEAQGWESTASRERAASSNRFAYAWWPSAADLSNLAASASKRSSGPQTSKNTWFKPLVSRSGAASPPASAAALQGSVASTSALPSVLAATAAESPDEKDDGMLSSDADAKTGDNSATHGRDGSQSASFAGVSNIDAYGLSSGRYITPVGLSQAYAPVFNPPASSYVMESSRSVPKTEEELAAEKLVRHLLGFQKSDGRFVMRDDRDVKEHLGSSFLKLLTKLKARLNGLDGDQDRVEMTTTVAVIALLEEQFQGCHALWMLMVGKAMDFVAANSYGGTEAVLLEEAKAGVQQMGSVMDEMERARELGSAVDQVLVAPVVA</sequence>
<feature type="compositionally biased region" description="Basic and acidic residues" evidence="1">
    <location>
        <begin position="37"/>
        <end position="54"/>
    </location>
</feature>
<feature type="domain" description="VIT" evidence="3">
    <location>
        <begin position="84"/>
        <end position="213"/>
    </location>
</feature>
<feature type="compositionally biased region" description="Polar residues" evidence="1">
    <location>
        <begin position="961"/>
        <end position="974"/>
    </location>
</feature>
<dbReference type="InterPro" id="IPR013694">
    <property type="entry name" value="VIT"/>
</dbReference>
<dbReference type="Gene3D" id="3.40.50.410">
    <property type="entry name" value="von Willebrand factor, type A domain"/>
    <property type="match status" value="1"/>
</dbReference>
<dbReference type="PROSITE" id="PS50234">
    <property type="entry name" value="VWFA"/>
    <property type="match status" value="1"/>
</dbReference>
<dbReference type="EMBL" id="NRSZ01000573">
    <property type="protein sequence ID" value="PNY26284.1"/>
    <property type="molecule type" value="Genomic_DNA"/>
</dbReference>
<dbReference type="SMART" id="SM00609">
    <property type="entry name" value="VIT"/>
    <property type="match status" value="1"/>
</dbReference>
<comment type="caution">
    <text evidence="4">The sequence shown here is derived from an EMBL/GenBank/DDBJ whole genome shotgun (WGS) entry which is preliminary data.</text>
</comment>
<dbReference type="PANTHER" id="PTHR45737">
    <property type="entry name" value="VON WILLEBRAND FACTOR A DOMAIN-CONTAINING PROTEIN 5A"/>
    <property type="match status" value="1"/>
</dbReference>
<dbReference type="Proteomes" id="UP000236621">
    <property type="component" value="Unassembled WGS sequence"/>
</dbReference>
<feature type="region of interest" description="Disordered" evidence="1">
    <location>
        <begin position="735"/>
        <end position="799"/>
    </location>
</feature>
<dbReference type="InterPro" id="IPR036465">
    <property type="entry name" value="vWFA_dom_sf"/>
</dbReference>
<dbReference type="PROSITE" id="PS51468">
    <property type="entry name" value="VIT"/>
    <property type="match status" value="1"/>
</dbReference>
<evidence type="ECO:0000259" key="3">
    <source>
        <dbReference type="PROSITE" id="PS51468"/>
    </source>
</evidence>
<reference evidence="4 5" key="1">
    <citation type="submission" date="2017-08" db="EMBL/GenBank/DDBJ databases">
        <title>Harnessing the power of phylogenomics to disentangle the directionality and signatures of interkingdom host jumping in the parasitic fungal genus Tolypocladium.</title>
        <authorList>
            <person name="Quandt C.A."/>
            <person name="Patterson W."/>
            <person name="Spatafora J.W."/>
        </authorList>
    </citation>
    <scope>NUCLEOTIDE SEQUENCE [LARGE SCALE GENOMIC DNA]</scope>
    <source>
        <strain evidence="4 5">CBS 113982</strain>
    </source>
</reference>
<dbReference type="AlphaFoldDB" id="A0A2K3QFG1"/>
<dbReference type="Pfam" id="PF08487">
    <property type="entry name" value="VIT"/>
    <property type="match status" value="1"/>
</dbReference>
<evidence type="ECO:0000313" key="5">
    <source>
        <dbReference type="Proteomes" id="UP000236621"/>
    </source>
</evidence>